<sequence>MNKSDESESEAYDSPPVKKTSLSPPTFQSTPIQIISDALNNDVNTDRDMRLKPPTKGYMIINSAPLDIHRNVTVRPKFGTARIFKCTAAPKPKNIGKIVADGNCLFRAFSFCLTGSESHYLAVRRALCDYMELYPSTWQPLVGTRTVSEYLDRAVRTSGISREHWGTEIEILAFANVFNCMIYVYNAHNSARNIKQYEGYGPRLRADRPATSIADLTTILLYNAHDHFEVVLSP</sequence>
<protein>
    <submittedName>
        <fullName evidence="4">OTU domain-containing protein</fullName>
    </submittedName>
</protein>
<dbReference type="InterPro" id="IPR003323">
    <property type="entry name" value="OTU_dom"/>
</dbReference>
<reference evidence="4" key="1">
    <citation type="submission" date="2022-11" db="UniProtKB">
        <authorList>
            <consortium name="WormBaseParasite"/>
        </authorList>
    </citation>
    <scope>IDENTIFICATION</scope>
</reference>
<evidence type="ECO:0000259" key="2">
    <source>
        <dbReference type="PROSITE" id="PS50802"/>
    </source>
</evidence>
<name>A0A914W5B2_9BILA</name>
<dbReference type="AlphaFoldDB" id="A0A914W5B2"/>
<dbReference type="SUPFAM" id="SSF54001">
    <property type="entry name" value="Cysteine proteinases"/>
    <property type="match status" value="1"/>
</dbReference>
<accession>A0A914W5B2</accession>
<dbReference type="GO" id="GO:0004843">
    <property type="term" value="F:cysteine-type deubiquitinase activity"/>
    <property type="evidence" value="ECO:0007669"/>
    <property type="project" value="TreeGrafter"/>
</dbReference>
<dbReference type="PANTHER" id="PTHR12419">
    <property type="entry name" value="OTU DOMAIN CONTAINING PROTEIN"/>
    <property type="match status" value="1"/>
</dbReference>
<feature type="region of interest" description="Disordered" evidence="1">
    <location>
        <begin position="1"/>
        <end position="28"/>
    </location>
</feature>
<dbReference type="InterPro" id="IPR038765">
    <property type="entry name" value="Papain-like_cys_pep_sf"/>
</dbReference>
<dbReference type="Pfam" id="PF02338">
    <property type="entry name" value="OTU"/>
    <property type="match status" value="1"/>
</dbReference>
<dbReference type="CDD" id="cd22755">
    <property type="entry name" value="OTU_CeDUB-like"/>
    <property type="match status" value="1"/>
</dbReference>
<evidence type="ECO:0000313" key="3">
    <source>
        <dbReference type="Proteomes" id="UP000887566"/>
    </source>
</evidence>
<dbReference type="Proteomes" id="UP000887566">
    <property type="component" value="Unplaced"/>
</dbReference>
<feature type="domain" description="OTU" evidence="2">
    <location>
        <begin position="93"/>
        <end position="234"/>
    </location>
</feature>
<keyword evidence="3" id="KW-1185">Reference proteome</keyword>
<evidence type="ECO:0000313" key="4">
    <source>
        <dbReference type="WBParaSite" id="PSAMB.scaffold3050size19887.g20155.t1"/>
    </source>
</evidence>
<proteinExistence type="predicted"/>
<evidence type="ECO:0000256" key="1">
    <source>
        <dbReference type="SAM" id="MobiDB-lite"/>
    </source>
</evidence>
<dbReference type="InterPro" id="IPR050704">
    <property type="entry name" value="Peptidase_C85-like"/>
</dbReference>
<dbReference type="GO" id="GO:0016579">
    <property type="term" value="P:protein deubiquitination"/>
    <property type="evidence" value="ECO:0007669"/>
    <property type="project" value="TreeGrafter"/>
</dbReference>
<dbReference type="Gene3D" id="3.90.70.80">
    <property type="match status" value="1"/>
</dbReference>
<organism evidence="3 4">
    <name type="scientific">Plectus sambesii</name>
    <dbReference type="NCBI Taxonomy" id="2011161"/>
    <lineage>
        <taxon>Eukaryota</taxon>
        <taxon>Metazoa</taxon>
        <taxon>Ecdysozoa</taxon>
        <taxon>Nematoda</taxon>
        <taxon>Chromadorea</taxon>
        <taxon>Plectida</taxon>
        <taxon>Plectina</taxon>
        <taxon>Plectoidea</taxon>
        <taxon>Plectidae</taxon>
        <taxon>Plectus</taxon>
    </lineage>
</organism>
<dbReference type="WBParaSite" id="PSAMB.scaffold3050size19887.g20155.t1">
    <property type="protein sequence ID" value="PSAMB.scaffold3050size19887.g20155.t1"/>
    <property type="gene ID" value="PSAMB.scaffold3050size19887.g20155"/>
</dbReference>
<dbReference type="PROSITE" id="PS50802">
    <property type="entry name" value="OTU"/>
    <property type="match status" value="1"/>
</dbReference>